<dbReference type="PANTHER" id="PTHR43394:SF1">
    <property type="entry name" value="ATP-BINDING CASSETTE SUB-FAMILY B MEMBER 10, MITOCHONDRIAL"/>
    <property type="match status" value="1"/>
</dbReference>
<proteinExistence type="predicted"/>
<comment type="subcellular location">
    <subcellularLocation>
        <location evidence="1">Cell membrane</location>
        <topology evidence="1">Multi-pass membrane protein</topology>
    </subcellularLocation>
</comment>
<evidence type="ECO:0000256" key="4">
    <source>
        <dbReference type="ARBA" id="ARBA00022840"/>
    </source>
</evidence>
<dbReference type="Proteomes" id="UP001235966">
    <property type="component" value="Unassembled WGS sequence"/>
</dbReference>
<comment type="caution">
    <text evidence="10">The sequence shown here is derived from an EMBL/GenBank/DDBJ whole genome shotgun (WGS) entry which is preliminary data.</text>
</comment>
<keyword evidence="5 7" id="KW-1133">Transmembrane helix</keyword>
<sequence>MKLPIATNRTITRRLLALLAHFKGEFAFVIAIQLVMAAAAVVTPWVIGATFDAVAAGKGGDVVRWYVGVLAAAVVLQSLTAWLADYKARVLGQKVFNLLRVQLVETITHLPLSVVEAAGTGDLLGRTTADVNRVEFFIRSGLSRLMVVSIQVIATVVAAFLVAPAVGIVVVVSFIPLAIVLRKYLRRTVAGYLASSALMAEFSGDITETVEQSATVDALRMKRARMGRFMVLLEESWNNERYTSWMRVIYVASTVMVLCAPMILAVLWGAWMVGLGLATVGAVTSVALYAQQLRWPLDEFGWWIDELQFASVALARIFGVGEVAPDRVATASAPDADDVVIEDVSFSYRDGRPVLRNVSLDIRPGERLAIVGPSGAGKSTLGRLIAGVNAPGSGSITVGGVEVTRIVEKELHSTCALVTQENHVFAGTIADNLRFAKAAATDVELQRALEIVDAGWVALLPDGLETKVGSGQKDLTPSQAQQLALARIVLLDPSIVILDEATSLLDPTAARSAEQAMNRVLDGRTVISIAHRLYTAYDADRVAVMVNGQVRELGSHEELVATGGEYASLWHAWQQD</sequence>
<feature type="transmembrane region" description="Helical" evidence="7">
    <location>
        <begin position="142"/>
        <end position="162"/>
    </location>
</feature>
<dbReference type="SUPFAM" id="SSF90123">
    <property type="entry name" value="ABC transporter transmembrane region"/>
    <property type="match status" value="1"/>
</dbReference>
<dbReference type="Pfam" id="PF00664">
    <property type="entry name" value="ABC_membrane"/>
    <property type="match status" value="1"/>
</dbReference>
<reference evidence="10 11" key="1">
    <citation type="submission" date="2023-07" db="EMBL/GenBank/DDBJ databases">
        <title>Sequencing the genomes of 1000 actinobacteria strains.</title>
        <authorList>
            <person name="Klenk H.-P."/>
        </authorList>
    </citation>
    <scope>NUCLEOTIDE SEQUENCE [LARGE SCALE GENOMIC DNA]</scope>
    <source>
        <strain evidence="10 11">DSM 102162</strain>
    </source>
</reference>
<evidence type="ECO:0000256" key="7">
    <source>
        <dbReference type="SAM" id="Phobius"/>
    </source>
</evidence>
<evidence type="ECO:0000256" key="5">
    <source>
        <dbReference type="ARBA" id="ARBA00022989"/>
    </source>
</evidence>
<accession>A0ABT9ND73</accession>
<feature type="transmembrane region" description="Helical" evidence="7">
    <location>
        <begin position="245"/>
        <end position="264"/>
    </location>
</feature>
<keyword evidence="4" id="KW-0067">ATP-binding</keyword>
<evidence type="ECO:0000256" key="6">
    <source>
        <dbReference type="ARBA" id="ARBA00023136"/>
    </source>
</evidence>
<feature type="domain" description="ABC transmembrane type-1" evidence="9">
    <location>
        <begin position="27"/>
        <end position="308"/>
    </location>
</feature>
<dbReference type="InterPro" id="IPR003593">
    <property type="entry name" value="AAA+_ATPase"/>
</dbReference>
<name>A0ABT9ND73_9ACTO</name>
<evidence type="ECO:0000256" key="1">
    <source>
        <dbReference type="ARBA" id="ARBA00004651"/>
    </source>
</evidence>
<dbReference type="PROSITE" id="PS50893">
    <property type="entry name" value="ABC_TRANSPORTER_2"/>
    <property type="match status" value="1"/>
</dbReference>
<dbReference type="PANTHER" id="PTHR43394">
    <property type="entry name" value="ATP-DEPENDENT PERMEASE MDL1, MITOCHONDRIAL"/>
    <property type="match status" value="1"/>
</dbReference>
<evidence type="ECO:0000313" key="10">
    <source>
        <dbReference type="EMBL" id="MDP9801316.1"/>
    </source>
</evidence>
<dbReference type="InterPro" id="IPR011527">
    <property type="entry name" value="ABC1_TM_dom"/>
</dbReference>
<dbReference type="Pfam" id="PF00005">
    <property type="entry name" value="ABC_tran"/>
    <property type="match status" value="1"/>
</dbReference>
<keyword evidence="3" id="KW-0547">Nucleotide-binding</keyword>
<dbReference type="SMART" id="SM00382">
    <property type="entry name" value="AAA"/>
    <property type="match status" value="1"/>
</dbReference>
<evidence type="ECO:0000256" key="2">
    <source>
        <dbReference type="ARBA" id="ARBA00022692"/>
    </source>
</evidence>
<dbReference type="SUPFAM" id="SSF52540">
    <property type="entry name" value="P-loop containing nucleoside triphosphate hydrolases"/>
    <property type="match status" value="1"/>
</dbReference>
<dbReference type="RefSeq" id="WP_278059217.1">
    <property type="nucleotide sequence ID" value="NZ_CP121247.1"/>
</dbReference>
<organism evidence="10 11">
    <name type="scientific">Arcanobacterium wilhelmae</name>
    <dbReference type="NCBI Taxonomy" id="1803177"/>
    <lineage>
        <taxon>Bacteria</taxon>
        <taxon>Bacillati</taxon>
        <taxon>Actinomycetota</taxon>
        <taxon>Actinomycetes</taxon>
        <taxon>Actinomycetales</taxon>
        <taxon>Actinomycetaceae</taxon>
        <taxon>Arcanobacterium</taxon>
    </lineage>
</organism>
<dbReference type="InterPro" id="IPR003439">
    <property type="entry name" value="ABC_transporter-like_ATP-bd"/>
</dbReference>
<feature type="transmembrane region" description="Helical" evidence="7">
    <location>
        <begin position="63"/>
        <end position="84"/>
    </location>
</feature>
<evidence type="ECO:0000259" key="8">
    <source>
        <dbReference type="PROSITE" id="PS50893"/>
    </source>
</evidence>
<dbReference type="Gene3D" id="1.20.1560.10">
    <property type="entry name" value="ABC transporter type 1, transmembrane domain"/>
    <property type="match status" value="1"/>
</dbReference>
<feature type="domain" description="ABC transporter" evidence="8">
    <location>
        <begin position="339"/>
        <end position="572"/>
    </location>
</feature>
<dbReference type="InterPro" id="IPR036640">
    <property type="entry name" value="ABC1_TM_sf"/>
</dbReference>
<dbReference type="PROSITE" id="PS50929">
    <property type="entry name" value="ABC_TM1F"/>
    <property type="match status" value="1"/>
</dbReference>
<dbReference type="CDD" id="cd07346">
    <property type="entry name" value="ABC_6TM_exporters"/>
    <property type="match status" value="1"/>
</dbReference>
<feature type="transmembrane region" description="Helical" evidence="7">
    <location>
        <begin position="26"/>
        <end position="51"/>
    </location>
</feature>
<evidence type="ECO:0000256" key="3">
    <source>
        <dbReference type="ARBA" id="ARBA00022741"/>
    </source>
</evidence>
<gene>
    <name evidence="10" type="ORF">J2S49_001392</name>
</gene>
<dbReference type="Gene3D" id="3.40.50.300">
    <property type="entry name" value="P-loop containing nucleotide triphosphate hydrolases"/>
    <property type="match status" value="1"/>
</dbReference>
<keyword evidence="11" id="KW-1185">Reference proteome</keyword>
<evidence type="ECO:0000313" key="11">
    <source>
        <dbReference type="Proteomes" id="UP001235966"/>
    </source>
</evidence>
<dbReference type="InterPro" id="IPR027417">
    <property type="entry name" value="P-loop_NTPase"/>
</dbReference>
<protein>
    <submittedName>
        <fullName evidence="10">ABC-type multidrug transport system fused ATPase/permease subunit</fullName>
    </submittedName>
</protein>
<evidence type="ECO:0000259" key="9">
    <source>
        <dbReference type="PROSITE" id="PS50929"/>
    </source>
</evidence>
<dbReference type="InterPro" id="IPR039421">
    <property type="entry name" value="Type_1_exporter"/>
</dbReference>
<keyword evidence="2 7" id="KW-0812">Transmembrane</keyword>
<keyword evidence="6 7" id="KW-0472">Membrane</keyword>
<dbReference type="EMBL" id="JAUSQW010000001">
    <property type="protein sequence ID" value="MDP9801316.1"/>
    <property type="molecule type" value="Genomic_DNA"/>
</dbReference>